<feature type="region of interest" description="Disordered" evidence="1">
    <location>
        <begin position="17"/>
        <end position="50"/>
    </location>
</feature>
<accession>A0ABS4SGE1</accession>
<reference evidence="2 3" key="1">
    <citation type="submission" date="2021-03" db="EMBL/GenBank/DDBJ databases">
        <title>Genomic Encyclopedia of Type Strains, Phase III (KMG-III): the genomes of soil and plant-associated and newly described type strains.</title>
        <authorList>
            <person name="Whitman W."/>
        </authorList>
    </citation>
    <scope>NUCLEOTIDE SEQUENCE [LARGE SCALE GENOMIC DNA]</scope>
    <source>
        <strain evidence="2 3">IMMIB AFH-6</strain>
    </source>
</reference>
<dbReference type="NCBIfam" id="TIGR01539">
    <property type="entry name" value="portal_lambda"/>
    <property type="match status" value="1"/>
</dbReference>
<dbReference type="InterPro" id="IPR006429">
    <property type="entry name" value="Phage_lambda_portal"/>
</dbReference>
<comment type="caution">
    <text evidence="2">The sequence shown here is derived from an EMBL/GenBank/DDBJ whole genome shotgun (WGS) entry which is preliminary data.</text>
</comment>
<dbReference type="EMBL" id="JAGINP010000002">
    <property type="protein sequence ID" value="MBP2291037.1"/>
    <property type="molecule type" value="Genomic_DNA"/>
</dbReference>
<dbReference type="Proteomes" id="UP000781958">
    <property type="component" value="Unassembled WGS sequence"/>
</dbReference>
<organism evidence="2 3">
    <name type="scientific">Azospirillum rugosum</name>
    <dbReference type="NCBI Taxonomy" id="416170"/>
    <lineage>
        <taxon>Bacteria</taxon>
        <taxon>Pseudomonadati</taxon>
        <taxon>Pseudomonadota</taxon>
        <taxon>Alphaproteobacteria</taxon>
        <taxon>Rhodospirillales</taxon>
        <taxon>Azospirillaceae</taxon>
        <taxon>Azospirillum</taxon>
    </lineage>
</organism>
<gene>
    <name evidence="2" type="ORF">J2851_000779</name>
</gene>
<evidence type="ECO:0000313" key="3">
    <source>
        <dbReference type="Proteomes" id="UP000781958"/>
    </source>
</evidence>
<feature type="region of interest" description="Disordered" evidence="1">
    <location>
        <begin position="491"/>
        <end position="518"/>
    </location>
</feature>
<feature type="compositionally biased region" description="Basic and acidic residues" evidence="1">
    <location>
        <begin position="505"/>
        <end position="518"/>
    </location>
</feature>
<name>A0ABS4SGE1_9PROT</name>
<evidence type="ECO:0000256" key="1">
    <source>
        <dbReference type="SAM" id="MobiDB-lite"/>
    </source>
</evidence>
<dbReference type="Pfam" id="PF05136">
    <property type="entry name" value="Phage_portal_2"/>
    <property type="match status" value="1"/>
</dbReference>
<evidence type="ECO:0000313" key="2">
    <source>
        <dbReference type="EMBL" id="MBP2291037.1"/>
    </source>
</evidence>
<proteinExistence type="predicted"/>
<sequence length="518" mass="57616">MKTANVRVRLKGTETYLPTVPARPGSAGKMQASGDGATPQDAPQPHQGASVTRRMAGWRPTGAGPISVVQGDQPELVRRSRDLARNNPQARRALSLYGTHIVGTGMKPRWLTGNAYLRDALHEKWEEWAPYADADGVLCAYGMQALAVNEMAEGGESWGRFRMRRRSDGLPVPLQVQLIPVEQVPLNYSLPNGNNTVVQAIERNAIGQRVAVWMYRAHPGDPVPMRVMDGSTLVRVPFGDALQLYNVARIGQLRGLPWLAPCMTVLQQVGIWQDASVMRKQILTMMVGFVRKVANGGVSAEELAQKWGEIQEEIGDMPGVSLEPGTLQYLDLGEEVQFTNWQETAGADEIFLRSSFQAVAAAADQVYEELTGDWKNTNDRTYRANFATFKRRARQWQFHLLAHQFVRPIVRRWVDVAVGSGAVKVPKSVPDADLYRVTYVPERWEYLNPKQDVEAVTMEIDNGLTARSVEVAARGDDAEVVDALRAADQQREQRLKIARQPATKKPTEPDPAEQDHQP</sequence>
<protein>
    <submittedName>
        <fullName evidence="2">Lambda family phage portal protein</fullName>
    </submittedName>
</protein>
<keyword evidence="3" id="KW-1185">Reference proteome</keyword>
<dbReference type="RefSeq" id="WP_209764267.1">
    <property type="nucleotide sequence ID" value="NZ_JAGINP010000002.1"/>
</dbReference>